<dbReference type="AlphaFoldDB" id="A0A921KKL7"/>
<dbReference type="Proteomes" id="UP000697330">
    <property type="component" value="Unassembled WGS sequence"/>
</dbReference>
<organism evidence="1 2">
    <name type="scientific">Thermophilibacter provencensis</name>
    <dbReference type="NCBI Taxonomy" id="1852386"/>
    <lineage>
        <taxon>Bacteria</taxon>
        <taxon>Bacillati</taxon>
        <taxon>Actinomycetota</taxon>
        <taxon>Coriobacteriia</taxon>
        <taxon>Coriobacteriales</taxon>
        <taxon>Atopobiaceae</taxon>
        <taxon>Thermophilibacter</taxon>
    </lineage>
</organism>
<evidence type="ECO:0000313" key="1">
    <source>
        <dbReference type="EMBL" id="HJF44394.1"/>
    </source>
</evidence>
<evidence type="ECO:0000313" key="2">
    <source>
        <dbReference type="Proteomes" id="UP000697330"/>
    </source>
</evidence>
<proteinExistence type="predicted"/>
<sequence length="68" mass="7793">MVKRGQNKLDATSFSKLYDDYGAEVANAVLYSVNTGHVTTEEVERKIYENESKEDYSARLKAEWADEE</sequence>
<name>A0A921KKL7_9ACTN</name>
<dbReference type="RefSeq" id="WP_273533185.1">
    <property type="nucleotide sequence ID" value="NZ_DYWQ01000015.1"/>
</dbReference>
<reference evidence="1" key="2">
    <citation type="submission" date="2021-09" db="EMBL/GenBank/DDBJ databases">
        <authorList>
            <person name="Gilroy R."/>
        </authorList>
    </citation>
    <scope>NUCLEOTIDE SEQUENCE</scope>
    <source>
        <strain evidence="1">CHK124-7917</strain>
    </source>
</reference>
<protein>
    <submittedName>
        <fullName evidence="1">Uncharacterized protein</fullName>
    </submittedName>
</protein>
<gene>
    <name evidence="1" type="ORF">K8U72_01200</name>
</gene>
<dbReference type="EMBL" id="DYWQ01000015">
    <property type="protein sequence ID" value="HJF44394.1"/>
    <property type="molecule type" value="Genomic_DNA"/>
</dbReference>
<reference evidence="1" key="1">
    <citation type="journal article" date="2021" name="PeerJ">
        <title>Extensive microbial diversity within the chicken gut microbiome revealed by metagenomics and culture.</title>
        <authorList>
            <person name="Gilroy R."/>
            <person name="Ravi A."/>
            <person name="Getino M."/>
            <person name="Pursley I."/>
            <person name="Horton D.L."/>
            <person name="Alikhan N.F."/>
            <person name="Baker D."/>
            <person name="Gharbi K."/>
            <person name="Hall N."/>
            <person name="Watson M."/>
            <person name="Adriaenssens E.M."/>
            <person name="Foster-Nyarko E."/>
            <person name="Jarju S."/>
            <person name="Secka A."/>
            <person name="Antonio M."/>
            <person name="Oren A."/>
            <person name="Chaudhuri R.R."/>
            <person name="La Ragione R."/>
            <person name="Hildebrand F."/>
            <person name="Pallen M.J."/>
        </authorList>
    </citation>
    <scope>NUCLEOTIDE SEQUENCE</scope>
    <source>
        <strain evidence="1">CHK124-7917</strain>
    </source>
</reference>
<comment type="caution">
    <text evidence="1">The sequence shown here is derived from an EMBL/GenBank/DDBJ whole genome shotgun (WGS) entry which is preliminary data.</text>
</comment>
<accession>A0A921KKL7</accession>